<feature type="compositionally biased region" description="Basic and acidic residues" evidence="1">
    <location>
        <begin position="33"/>
        <end position="45"/>
    </location>
</feature>
<evidence type="ECO:0000313" key="3">
    <source>
        <dbReference type="Proteomes" id="UP001178508"/>
    </source>
</evidence>
<dbReference type="EMBL" id="OY660869">
    <property type="protein sequence ID" value="CAJ1057823.1"/>
    <property type="molecule type" value="Genomic_DNA"/>
</dbReference>
<sequence>MISHLLFRLPVWSDLLCPALQMARAARAKNREKRSGHAPEREPFSVRRFCA</sequence>
<accession>A0AAV1F9U0</accession>
<proteinExistence type="predicted"/>
<feature type="region of interest" description="Disordered" evidence="1">
    <location>
        <begin position="28"/>
        <end position="51"/>
    </location>
</feature>
<keyword evidence="3" id="KW-1185">Reference proteome</keyword>
<gene>
    <name evidence="2" type="ORF">XNOV1_A022659</name>
</gene>
<reference evidence="2" key="1">
    <citation type="submission" date="2023-08" db="EMBL/GenBank/DDBJ databases">
        <authorList>
            <person name="Alioto T."/>
            <person name="Alioto T."/>
            <person name="Gomez Garrido J."/>
        </authorList>
    </citation>
    <scope>NUCLEOTIDE SEQUENCE</scope>
</reference>
<protein>
    <submittedName>
        <fullName evidence="2">Uncharacterized protein</fullName>
    </submittedName>
</protein>
<dbReference type="AlphaFoldDB" id="A0AAV1F9U0"/>
<dbReference type="Proteomes" id="UP001178508">
    <property type="component" value="Chromosome 6"/>
</dbReference>
<evidence type="ECO:0000256" key="1">
    <source>
        <dbReference type="SAM" id="MobiDB-lite"/>
    </source>
</evidence>
<name>A0AAV1F9U0_XYRNO</name>
<organism evidence="2 3">
    <name type="scientific">Xyrichtys novacula</name>
    <name type="common">Pearly razorfish</name>
    <name type="synonym">Hemipteronotus novacula</name>
    <dbReference type="NCBI Taxonomy" id="13765"/>
    <lineage>
        <taxon>Eukaryota</taxon>
        <taxon>Metazoa</taxon>
        <taxon>Chordata</taxon>
        <taxon>Craniata</taxon>
        <taxon>Vertebrata</taxon>
        <taxon>Euteleostomi</taxon>
        <taxon>Actinopterygii</taxon>
        <taxon>Neopterygii</taxon>
        <taxon>Teleostei</taxon>
        <taxon>Neoteleostei</taxon>
        <taxon>Acanthomorphata</taxon>
        <taxon>Eupercaria</taxon>
        <taxon>Labriformes</taxon>
        <taxon>Labridae</taxon>
        <taxon>Xyrichtys</taxon>
    </lineage>
</organism>
<evidence type="ECO:0000313" key="2">
    <source>
        <dbReference type="EMBL" id="CAJ1057823.1"/>
    </source>
</evidence>